<dbReference type="SUPFAM" id="SSF55729">
    <property type="entry name" value="Acyl-CoA N-acyltransferases (Nat)"/>
    <property type="match status" value="1"/>
</dbReference>
<accession>A0ABU2BTZ8</accession>
<dbReference type="InterPro" id="IPR000182">
    <property type="entry name" value="GNAT_dom"/>
</dbReference>
<dbReference type="PROSITE" id="PS51186">
    <property type="entry name" value="GNAT"/>
    <property type="match status" value="1"/>
</dbReference>
<dbReference type="InterPro" id="IPR051531">
    <property type="entry name" value="N-acetyltransferase"/>
</dbReference>
<sequence length="333" mass="36840">MPDFPLRTARLDLRPHRPEDLDDLLAFHSDPDVVRYVPWPVRDRAATEETLRTKLGQGSWRGPGQWMVLAVELRETATVIGEVLLKHAGDQQGELGFALAREHQGRGYAAEAARELLRVGFDELGLHRVTAVCIEENHDSARLLQRLGFRREARTVDSAFHKGAWVTQLVYGITEVEWRAGPPATDDVADVLAVVRTFFAAFTSGGDVDARIDALRAVLLPQAVVVRTCGLPPAVYDVTSFLEPRRALLSDGTLVDFSEHAVQGRVDVFGDVAHWFGSYEKDGFLRGEPGAGAGMKSVQLVRTPDGWRVSAAAWDDERDGLRLGDHVADERYV</sequence>
<evidence type="ECO:0000313" key="2">
    <source>
        <dbReference type="EMBL" id="MDR7362101.1"/>
    </source>
</evidence>
<dbReference type="InterPro" id="IPR016181">
    <property type="entry name" value="Acyl_CoA_acyltransferase"/>
</dbReference>
<dbReference type="SUPFAM" id="SSF54427">
    <property type="entry name" value="NTF2-like"/>
    <property type="match status" value="1"/>
</dbReference>
<keyword evidence="3" id="KW-1185">Reference proteome</keyword>
<reference evidence="2 3" key="1">
    <citation type="submission" date="2023-07" db="EMBL/GenBank/DDBJ databases">
        <title>Sequencing the genomes of 1000 actinobacteria strains.</title>
        <authorList>
            <person name="Klenk H.-P."/>
        </authorList>
    </citation>
    <scope>NUCLEOTIDE SEQUENCE [LARGE SCALE GENOMIC DNA]</scope>
    <source>
        <strain evidence="2 3">DSM 19426</strain>
    </source>
</reference>
<organism evidence="2 3">
    <name type="scientific">Nocardioides marmoribigeumensis</name>
    <dbReference type="NCBI Taxonomy" id="433649"/>
    <lineage>
        <taxon>Bacteria</taxon>
        <taxon>Bacillati</taxon>
        <taxon>Actinomycetota</taxon>
        <taxon>Actinomycetes</taxon>
        <taxon>Propionibacteriales</taxon>
        <taxon>Nocardioidaceae</taxon>
        <taxon>Nocardioides</taxon>
    </lineage>
</organism>
<gene>
    <name evidence="2" type="ORF">J2S63_001654</name>
</gene>
<evidence type="ECO:0000313" key="3">
    <source>
        <dbReference type="Proteomes" id="UP001183648"/>
    </source>
</evidence>
<dbReference type="RefSeq" id="WP_310301146.1">
    <property type="nucleotide sequence ID" value="NZ_BAAAPS010000008.1"/>
</dbReference>
<dbReference type="Gene3D" id="3.40.630.30">
    <property type="match status" value="1"/>
</dbReference>
<proteinExistence type="predicted"/>
<dbReference type="Proteomes" id="UP001183648">
    <property type="component" value="Unassembled WGS sequence"/>
</dbReference>
<dbReference type="EMBL" id="JAVDYG010000001">
    <property type="protein sequence ID" value="MDR7362101.1"/>
    <property type="molecule type" value="Genomic_DNA"/>
</dbReference>
<protein>
    <submittedName>
        <fullName evidence="2">RimJ/RimL family protein N-acetyltransferase</fullName>
    </submittedName>
</protein>
<dbReference type="Pfam" id="PF13302">
    <property type="entry name" value="Acetyltransf_3"/>
    <property type="match status" value="1"/>
</dbReference>
<comment type="caution">
    <text evidence="2">The sequence shown here is derived from an EMBL/GenBank/DDBJ whole genome shotgun (WGS) entry which is preliminary data.</text>
</comment>
<evidence type="ECO:0000259" key="1">
    <source>
        <dbReference type="PROSITE" id="PS51186"/>
    </source>
</evidence>
<feature type="domain" description="N-acetyltransferase" evidence="1">
    <location>
        <begin position="11"/>
        <end position="171"/>
    </location>
</feature>
<dbReference type="PANTHER" id="PTHR43792:SF1">
    <property type="entry name" value="N-ACETYLTRANSFERASE DOMAIN-CONTAINING PROTEIN"/>
    <property type="match status" value="1"/>
</dbReference>
<dbReference type="PANTHER" id="PTHR43792">
    <property type="entry name" value="GNAT FAMILY, PUTATIVE (AFU_ORTHOLOGUE AFUA_3G00765)-RELATED-RELATED"/>
    <property type="match status" value="1"/>
</dbReference>
<dbReference type="InterPro" id="IPR032710">
    <property type="entry name" value="NTF2-like_dom_sf"/>
</dbReference>
<name>A0ABU2BTZ8_9ACTN</name>